<keyword evidence="1" id="KW-0378">Hydrolase</keyword>
<dbReference type="Pfam" id="PF04203">
    <property type="entry name" value="Sortase"/>
    <property type="match status" value="1"/>
</dbReference>
<dbReference type="AlphaFoldDB" id="A0A645H4B0"/>
<evidence type="ECO:0000313" key="2">
    <source>
        <dbReference type="EMBL" id="MPN33520.1"/>
    </source>
</evidence>
<evidence type="ECO:0000256" key="1">
    <source>
        <dbReference type="ARBA" id="ARBA00022801"/>
    </source>
</evidence>
<dbReference type="NCBIfam" id="TIGR01076">
    <property type="entry name" value="sortase_fam"/>
    <property type="match status" value="1"/>
</dbReference>
<dbReference type="InterPro" id="IPR042000">
    <property type="entry name" value="Sortase_D_2"/>
</dbReference>
<dbReference type="Gene3D" id="2.40.260.10">
    <property type="entry name" value="Sortase"/>
    <property type="match status" value="1"/>
</dbReference>
<comment type="caution">
    <text evidence="2">The sequence shown here is derived from an EMBL/GenBank/DDBJ whole genome shotgun (WGS) entry which is preliminary data.</text>
</comment>
<dbReference type="SUPFAM" id="SSF63817">
    <property type="entry name" value="Sortase"/>
    <property type="match status" value="1"/>
</dbReference>
<dbReference type="GO" id="GO:0016787">
    <property type="term" value="F:hydrolase activity"/>
    <property type="evidence" value="ECO:0007669"/>
    <property type="project" value="UniProtKB-KW"/>
</dbReference>
<dbReference type="CDD" id="cd06166">
    <property type="entry name" value="Sortase_D_2"/>
    <property type="match status" value="1"/>
</dbReference>
<dbReference type="EMBL" id="VSSQ01086055">
    <property type="protein sequence ID" value="MPN33520.1"/>
    <property type="molecule type" value="Genomic_DNA"/>
</dbReference>
<sequence>MLRYAVGHFPTTAQAGEAGNFCLAGHRSYAYGAFFNRLDQLRAGDALIVERNGETFTYSVSEILVVEPDDTWVLNPTEDAQITLVTCTPIRVGTQRLIVKGVLQQ</sequence>
<organism evidence="2">
    <name type="scientific">bioreactor metagenome</name>
    <dbReference type="NCBI Taxonomy" id="1076179"/>
    <lineage>
        <taxon>unclassified sequences</taxon>
        <taxon>metagenomes</taxon>
        <taxon>ecological metagenomes</taxon>
    </lineage>
</organism>
<dbReference type="InterPro" id="IPR005754">
    <property type="entry name" value="Sortase"/>
</dbReference>
<proteinExistence type="predicted"/>
<gene>
    <name evidence="2" type="ORF">SDC9_181008</name>
</gene>
<reference evidence="2" key="1">
    <citation type="submission" date="2019-08" db="EMBL/GenBank/DDBJ databases">
        <authorList>
            <person name="Kucharzyk K."/>
            <person name="Murdoch R.W."/>
            <person name="Higgins S."/>
            <person name="Loffler F."/>
        </authorList>
    </citation>
    <scope>NUCLEOTIDE SEQUENCE</scope>
</reference>
<accession>A0A645H4B0</accession>
<dbReference type="InterPro" id="IPR023365">
    <property type="entry name" value="Sortase_dom-sf"/>
</dbReference>
<name>A0A645H4B0_9ZZZZ</name>
<protein>
    <recommendedName>
        <fullName evidence="3">Sortase A</fullName>
    </recommendedName>
</protein>
<evidence type="ECO:0008006" key="3">
    <source>
        <dbReference type="Google" id="ProtNLM"/>
    </source>
</evidence>